<reference evidence="1 2" key="1">
    <citation type="submission" date="2021-03" db="EMBL/GenBank/DDBJ databases">
        <title>Genomic Encyclopedia of Type Strains, Phase IV (KMG-IV): sequencing the most valuable type-strain genomes for metagenomic binning, comparative biology and taxonomic classification.</title>
        <authorList>
            <person name="Goeker M."/>
        </authorList>
    </citation>
    <scope>NUCLEOTIDE SEQUENCE [LARGE SCALE GENOMIC DNA]</scope>
    <source>
        <strain evidence="1 2">DSM 101953</strain>
    </source>
</reference>
<organism evidence="1 2">
    <name type="scientific">Paenibacillus silagei</name>
    <dbReference type="NCBI Taxonomy" id="1670801"/>
    <lineage>
        <taxon>Bacteria</taxon>
        <taxon>Bacillati</taxon>
        <taxon>Bacillota</taxon>
        <taxon>Bacilli</taxon>
        <taxon>Bacillales</taxon>
        <taxon>Paenibacillaceae</taxon>
        <taxon>Paenibacillus</taxon>
    </lineage>
</organism>
<evidence type="ECO:0000313" key="2">
    <source>
        <dbReference type="Proteomes" id="UP000773462"/>
    </source>
</evidence>
<name>A0ABS4NSI7_9BACL</name>
<gene>
    <name evidence="1" type="ORF">J2Z70_003172</name>
</gene>
<evidence type="ECO:0000313" key="1">
    <source>
        <dbReference type="EMBL" id="MBP2113018.1"/>
    </source>
</evidence>
<comment type="caution">
    <text evidence="1">The sequence shown here is derived from an EMBL/GenBank/DDBJ whole genome shotgun (WGS) entry which is preliminary data.</text>
</comment>
<dbReference type="EMBL" id="JAGGLV010000009">
    <property type="protein sequence ID" value="MBP2113018.1"/>
    <property type="molecule type" value="Genomic_DNA"/>
</dbReference>
<dbReference type="Proteomes" id="UP000773462">
    <property type="component" value="Unassembled WGS sequence"/>
</dbReference>
<protein>
    <submittedName>
        <fullName evidence="1">Uncharacterized protein</fullName>
    </submittedName>
</protein>
<proteinExistence type="predicted"/>
<sequence>MKESEKKALLAKRQLMAKKARAAAVVRPKRRRIRQVLNNFIVLAVNNNNVPYETQGWTATLTRSSGTVITAQFDEFGVAQFNTISTLTTVSYTLRIIDADNVQRTQKFVPSNREFFVARF</sequence>
<keyword evidence="2" id="KW-1185">Reference proteome</keyword>
<accession>A0ABS4NSI7</accession>
<dbReference type="RefSeq" id="WP_051478024.1">
    <property type="nucleotide sequence ID" value="NZ_JAGGLV010000009.1"/>
</dbReference>